<protein>
    <submittedName>
        <fullName evidence="2">Uncharacterized protein</fullName>
    </submittedName>
</protein>
<comment type="caution">
    <text evidence="2">The sequence shown here is derived from an EMBL/GenBank/DDBJ whole genome shotgun (WGS) entry which is preliminary data.</text>
</comment>
<accession>A0A094X6K4</accession>
<organism evidence="2 3">
    <name type="scientific">Leptospirillum ferriphilum</name>
    <dbReference type="NCBI Taxonomy" id="178606"/>
    <lineage>
        <taxon>Bacteria</taxon>
        <taxon>Pseudomonadati</taxon>
        <taxon>Nitrospirota</taxon>
        <taxon>Nitrospiria</taxon>
        <taxon>Nitrospirales</taxon>
        <taxon>Nitrospiraceae</taxon>
        <taxon>Leptospirillum</taxon>
    </lineage>
</organism>
<dbReference type="Proteomes" id="UP000029452">
    <property type="component" value="Unassembled WGS sequence"/>
</dbReference>
<feature type="region of interest" description="Disordered" evidence="1">
    <location>
        <begin position="138"/>
        <end position="160"/>
    </location>
</feature>
<evidence type="ECO:0000313" key="2">
    <source>
        <dbReference type="EMBL" id="KGA94189.1"/>
    </source>
</evidence>
<name>A0A094X6K4_9BACT</name>
<evidence type="ECO:0000256" key="1">
    <source>
        <dbReference type="SAM" id="MobiDB-lite"/>
    </source>
</evidence>
<dbReference type="PATRIC" id="fig|178606.4.peg.757"/>
<dbReference type="EMBL" id="JPGK01000003">
    <property type="protein sequence ID" value="KGA94189.1"/>
    <property type="molecule type" value="Genomic_DNA"/>
</dbReference>
<reference evidence="2 3" key="1">
    <citation type="submission" date="2014-06" db="EMBL/GenBank/DDBJ databases">
        <title>Draft genome sequence of iron oxidizing acidophile Leptospirillum ferriphilum DSM14647.</title>
        <authorList>
            <person name="Cardenas J.P."/>
            <person name="Lazcano M."/>
            <person name="Ossandon F.J."/>
            <person name="Corbett M."/>
            <person name="Holmes D.S."/>
            <person name="Watkin E."/>
        </authorList>
    </citation>
    <scope>NUCLEOTIDE SEQUENCE [LARGE SCALE GENOMIC DNA]</scope>
    <source>
        <strain evidence="2 3">DSM 14647</strain>
    </source>
</reference>
<evidence type="ECO:0000313" key="3">
    <source>
        <dbReference type="Proteomes" id="UP000029452"/>
    </source>
</evidence>
<gene>
    <name evidence="2" type="ORF">LptCag_0952</name>
</gene>
<feature type="region of interest" description="Disordered" evidence="1">
    <location>
        <begin position="1"/>
        <end position="21"/>
    </location>
</feature>
<dbReference type="AlphaFoldDB" id="A0A094X6K4"/>
<sequence length="160" mass="18300">MERQGLTAVPDSRLPGGNHAFPPRWVDVKQRVPSDALDAPALIQRLKHAKKNVEYADFVIARNGDPEIGEQEFRRLLERLPPAPHMRKERVPFQPSWIDTEGRYYQLLWEKGNSLRLLRDDGILGECSRTDFQTLFRPLPPETGSFPDEAGGSEQDLLKK</sequence>
<proteinExistence type="predicted"/>